<name>A0A1X7U3C3_AMPQE</name>
<dbReference type="InParanoid" id="A0A1X7U3C3"/>
<dbReference type="AlphaFoldDB" id="A0A1X7U3C3"/>
<evidence type="ECO:0000313" key="1">
    <source>
        <dbReference type="EnsemblMetazoa" id="Aqu2.1.21956_001"/>
    </source>
</evidence>
<proteinExistence type="predicted"/>
<dbReference type="EnsemblMetazoa" id="Aqu2.1.21956_001">
    <property type="protein sequence ID" value="Aqu2.1.21956_001"/>
    <property type="gene ID" value="Aqu2.1.21956"/>
</dbReference>
<reference evidence="1" key="1">
    <citation type="submission" date="2017-05" db="UniProtKB">
        <authorList>
            <consortium name="EnsemblMetazoa"/>
        </authorList>
    </citation>
    <scope>IDENTIFICATION</scope>
</reference>
<accession>A0A1X7U3C3</accession>
<protein>
    <submittedName>
        <fullName evidence="1">Uncharacterized protein</fullName>
    </submittedName>
</protein>
<sequence>MSFVLDAPIDDPLDIVMAFFAARSMACATFTMLSSDKSASDSNLFCTALSLTLQINLSLNILLRASPNLLLSAMALSSAKKVAIDSTTIVKLKPLDD</sequence>
<organism evidence="1">
    <name type="scientific">Amphimedon queenslandica</name>
    <name type="common">Sponge</name>
    <dbReference type="NCBI Taxonomy" id="400682"/>
    <lineage>
        <taxon>Eukaryota</taxon>
        <taxon>Metazoa</taxon>
        <taxon>Porifera</taxon>
        <taxon>Demospongiae</taxon>
        <taxon>Heteroscleromorpha</taxon>
        <taxon>Haplosclerida</taxon>
        <taxon>Niphatidae</taxon>
        <taxon>Amphimedon</taxon>
    </lineage>
</organism>